<evidence type="ECO:0000313" key="3">
    <source>
        <dbReference type="EMBL" id="CAD7668848.1"/>
    </source>
</evidence>
<dbReference type="OrthoDB" id="6533780at2759"/>
<name>A0A7R9MVS2_9ACAR</name>
<organism evidence="3">
    <name type="scientific">Oppiella nova</name>
    <dbReference type="NCBI Taxonomy" id="334625"/>
    <lineage>
        <taxon>Eukaryota</taxon>
        <taxon>Metazoa</taxon>
        <taxon>Ecdysozoa</taxon>
        <taxon>Arthropoda</taxon>
        <taxon>Chelicerata</taxon>
        <taxon>Arachnida</taxon>
        <taxon>Acari</taxon>
        <taxon>Acariformes</taxon>
        <taxon>Sarcoptiformes</taxon>
        <taxon>Oribatida</taxon>
        <taxon>Brachypylina</taxon>
        <taxon>Oppioidea</taxon>
        <taxon>Oppiidae</taxon>
        <taxon>Oppiella</taxon>
    </lineage>
</organism>
<dbReference type="AlphaFoldDB" id="A0A7R9MVS2"/>
<sequence length="123" mass="14362">MADLPDDHKVKDILETFRVEDLQSVLRSFQLPFVGRKPELFQRVLSLINHLQYDIEFCLNAKRKIQQIYRQREDLDDEVMAPSLQRSQSKRKSTRYESDDSFEATSSSDSSDVESDESAFIVN</sequence>
<proteinExistence type="predicted"/>
<feature type="domain" description="SAP" evidence="2">
    <location>
        <begin position="14"/>
        <end position="48"/>
    </location>
</feature>
<keyword evidence="4" id="KW-1185">Reference proteome</keyword>
<dbReference type="SUPFAM" id="SSF68906">
    <property type="entry name" value="SAP domain"/>
    <property type="match status" value="1"/>
</dbReference>
<dbReference type="InterPro" id="IPR003034">
    <property type="entry name" value="SAP_dom"/>
</dbReference>
<reference evidence="3" key="1">
    <citation type="submission" date="2020-11" db="EMBL/GenBank/DDBJ databases">
        <authorList>
            <person name="Tran Van P."/>
        </authorList>
    </citation>
    <scope>NUCLEOTIDE SEQUENCE</scope>
</reference>
<dbReference type="Proteomes" id="UP000728032">
    <property type="component" value="Unassembled WGS sequence"/>
</dbReference>
<evidence type="ECO:0000313" key="4">
    <source>
        <dbReference type="Proteomes" id="UP000728032"/>
    </source>
</evidence>
<feature type="non-terminal residue" evidence="3">
    <location>
        <position position="1"/>
    </location>
</feature>
<dbReference type="PROSITE" id="PS50800">
    <property type="entry name" value="SAP"/>
    <property type="match status" value="1"/>
</dbReference>
<protein>
    <recommendedName>
        <fullName evidence="2">SAP domain-containing protein</fullName>
    </recommendedName>
</protein>
<feature type="region of interest" description="Disordered" evidence="1">
    <location>
        <begin position="79"/>
        <end position="123"/>
    </location>
</feature>
<dbReference type="EMBL" id="OC977244">
    <property type="protein sequence ID" value="CAD7668848.1"/>
    <property type="molecule type" value="Genomic_DNA"/>
</dbReference>
<dbReference type="EMBL" id="CAJPVJ010062419">
    <property type="protein sequence ID" value="CAG2184297.1"/>
    <property type="molecule type" value="Genomic_DNA"/>
</dbReference>
<evidence type="ECO:0000259" key="2">
    <source>
        <dbReference type="PROSITE" id="PS50800"/>
    </source>
</evidence>
<gene>
    <name evidence="3" type="ORF">ONB1V03_LOCUS23717</name>
</gene>
<dbReference type="SMART" id="SM00513">
    <property type="entry name" value="SAP"/>
    <property type="match status" value="1"/>
</dbReference>
<accession>A0A7R9MVS2</accession>
<dbReference type="Pfam" id="PF02037">
    <property type="entry name" value="SAP"/>
    <property type="match status" value="1"/>
</dbReference>
<dbReference type="Gene3D" id="1.10.720.30">
    <property type="entry name" value="SAP domain"/>
    <property type="match status" value="1"/>
</dbReference>
<dbReference type="InterPro" id="IPR036361">
    <property type="entry name" value="SAP_dom_sf"/>
</dbReference>
<evidence type="ECO:0000256" key="1">
    <source>
        <dbReference type="SAM" id="MobiDB-lite"/>
    </source>
</evidence>